<name>A0ABT4ABQ7_9BACT</name>
<evidence type="ECO:0000313" key="1">
    <source>
        <dbReference type="EMBL" id="MCY1079092.1"/>
    </source>
</evidence>
<sequence length="402" mass="45073">MLPSYTDRMAKHRVYLIPGFFGFTHMGEKPAERIVYFGHVRDVLLEGFQKRGHTAEVEPLTGHPTASLEVRARLLLRSIEESAANDDAAIHLVGHSTGGLDARGLVSTWIPRQAPHLLARVRSVVTVATPHHGAPMARFFLEDRRGEMLLRLLWLFTVFSLRRGPRPMMFLAFRLFYALSETGHQLGFQATLLDQVTRLLAHLSPTEQATLEEFLAQVGKDQSIIGDLTPEKLVDFNRNNPDRAGVRYGSVITGAPPPSLLGMLRAITGKNDPGMGDLVSLRMLDPEPEVIYGAYSFLYKKSGPNSRELVTPEPSPTQDRQLRDVFEEYRSRSDGVVPTRTQLWGELITAVIADHLDVLGHYDDPPEHVGWLRSGSHFRSPQFQGLWDRVLDFMVDGSEARP</sequence>
<evidence type="ECO:0000313" key="2">
    <source>
        <dbReference type="Proteomes" id="UP001207654"/>
    </source>
</evidence>
<reference evidence="1 2" key="1">
    <citation type="submission" date="2022-11" db="EMBL/GenBank/DDBJ databases">
        <title>Minimal conservation of predation-associated metabolite biosynthetic gene clusters underscores biosynthetic potential of Myxococcota including descriptions for ten novel species: Archangium lansinium sp. nov., Myxococcus landrumus sp. nov., Nannocystis bai.</title>
        <authorList>
            <person name="Ahearne A."/>
            <person name="Stevens C."/>
            <person name="Phillips K."/>
        </authorList>
    </citation>
    <scope>NUCLEOTIDE SEQUENCE [LARGE SCALE GENOMIC DNA]</scope>
    <source>
        <strain evidence="1 2">MIWBW</strain>
    </source>
</reference>
<comment type="caution">
    <text evidence="1">The sequence shown here is derived from an EMBL/GenBank/DDBJ whole genome shotgun (WGS) entry which is preliminary data.</text>
</comment>
<proteinExistence type="predicted"/>
<organism evidence="1 2">
    <name type="scientific">Archangium lansingense</name>
    <dbReference type="NCBI Taxonomy" id="2995310"/>
    <lineage>
        <taxon>Bacteria</taxon>
        <taxon>Pseudomonadati</taxon>
        <taxon>Myxococcota</taxon>
        <taxon>Myxococcia</taxon>
        <taxon>Myxococcales</taxon>
        <taxon>Cystobacterineae</taxon>
        <taxon>Archangiaceae</taxon>
        <taxon>Archangium</taxon>
    </lineage>
</organism>
<dbReference type="EMBL" id="JAPNKA010000001">
    <property type="protein sequence ID" value="MCY1079092.1"/>
    <property type="molecule type" value="Genomic_DNA"/>
</dbReference>
<dbReference type="RefSeq" id="WP_267537829.1">
    <property type="nucleotide sequence ID" value="NZ_JAPNKA010000001.1"/>
</dbReference>
<accession>A0ABT4ABQ7</accession>
<protein>
    <submittedName>
        <fullName evidence="1">Triacylglycerol lipase</fullName>
    </submittedName>
</protein>
<gene>
    <name evidence="1" type="ORF">OV287_31980</name>
</gene>
<dbReference type="InterPro" id="IPR029058">
    <property type="entry name" value="AB_hydrolase_fold"/>
</dbReference>
<dbReference type="SUPFAM" id="SSF53474">
    <property type="entry name" value="alpha/beta-Hydrolases"/>
    <property type="match status" value="1"/>
</dbReference>
<dbReference type="Gene3D" id="3.40.50.1820">
    <property type="entry name" value="alpha/beta hydrolase"/>
    <property type="match status" value="1"/>
</dbReference>
<keyword evidence="2" id="KW-1185">Reference proteome</keyword>
<dbReference type="Proteomes" id="UP001207654">
    <property type="component" value="Unassembled WGS sequence"/>
</dbReference>